<dbReference type="EMBL" id="JAJCIS010000019">
    <property type="protein sequence ID" value="MCB7389148.1"/>
    <property type="molecule type" value="Genomic_DNA"/>
</dbReference>
<name>A0ABS8DL19_9FIRM</name>
<keyword evidence="3" id="KW-1185">Reference proteome</keyword>
<sequence>MEEQENSKIGVTAITDAPANVTAGTIDTSNIQITWDMVTGAAGYYVFRGVTENGLYAQVGDTPNTWFTDTHLAPNTTYYYKVAAYNGDDTGPLSASVHATTASAPDAPQNLRAEAAGPIQINTVWDSVNGAERYNVYRSTSPSGPYELVGLTASPSYIDVGLTPNTVYYYLVTAVAEGAESAHSNVASAVTAPDIPMPANVTATAVSPTQINTAWDTLPNATAYMVYRSTTPDGTYQYVGTTNDSVYSDMGLMPNTTYYYKVSAIVGGVEGSPSAYAAATTFPVLPVPQAPENVRAQVLSCTEILVTWDLSAGAEGYQVYRSKTTDGPYQLVGITTTVPYIDTGLSPCTTYYYFVQAYAAGQFSAQSTRVSAVTPSCGAPVPPCQNCCCPRCGCHPCCCHRSLSTPRSCK</sequence>
<dbReference type="Proteomes" id="UP001299546">
    <property type="component" value="Unassembled WGS sequence"/>
</dbReference>
<evidence type="ECO:0000313" key="3">
    <source>
        <dbReference type="Proteomes" id="UP001299546"/>
    </source>
</evidence>
<organism evidence="2 3">
    <name type="scientific">Bariatricus massiliensis</name>
    <dbReference type="NCBI Taxonomy" id="1745713"/>
    <lineage>
        <taxon>Bacteria</taxon>
        <taxon>Bacillati</taxon>
        <taxon>Bacillota</taxon>
        <taxon>Clostridia</taxon>
        <taxon>Lachnospirales</taxon>
        <taxon>Lachnospiraceae</taxon>
        <taxon>Bariatricus</taxon>
    </lineage>
</organism>
<dbReference type="InterPro" id="IPR050713">
    <property type="entry name" value="RTP_Phos/Ushers"/>
</dbReference>
<gene>
    <name evidence="2" type="ORF">LIZ65_17835</name>
</gene>
<dbReference type="PROSITE" id="PS50853">
    <property type="entry name" value="FN3"/>
    <property type="match status" value="4"/>
</dbReference>
<evidence type="ECO:0000259" key="1">
    <source>
        <dbReference type="PROSITE" id="PS50853"/>
    </source>
</evidence>
<dbReference type="InterPro" id="IPR003961">
    <property type="entry name" value="FN3_dom"/>
</dbReference>
<dbReference type="PANTHER" id="PTHR46957:SF3">
    <property type="entry name" value="CYTOKINE RECEPTOR"/>
    <property type="match status" value="1"/>
</dbReference>
<dbReference type="RefSeq" id="WP_066730680.1">
    <property type="nucleotide sequence ID" value="NZ_JAJCIQ010000004.1"/>
</dbReference>
<accession>A0ABS8DL19</accession>
<reference evidence="2 3" key="1">
    <citation type="submission" date="2021-10" db="EMBL/GenBank/DDBJ databases">
        <title>Collection of gut derived symbiotic bacterial strains cultured from healthy donors.</title>
        <authorList>
            <person name="Lin H."/>
            <person name="Littmann E."/>
            <person name="Kohout C."/>
            <person name="Pamer E.G."/>
        </authorList>
    </citation>
    <scope>NUCLEOTIDE SEQUENCE [LARGE SCALE GENOMIC DNA]</scope>
    <source>
        <strain evidence="2 3">DFI.1.165</strain>
    </source>
</reference>
<feature type="domain" description="Fibronectin type-III" evidence="1">
    <location>
        <begin position="290"/>
        <end position="377"/>
    </location>
</feature>
<feature type="domain" description="Fibronectin type-III" evidence="1">
    <location>
        <begin position="197"/>
        <end position="284"/>
    </location>
</feature>
<protein>
    <recommendedName>
        <fullName evidence="1">Fibronectin type-III domain-containing protein</fullName>
    </recommendedName>
</protein>
<evidence type="ECO:0000313" key="2">
    <source>
        <dbReference type="EMBL" id="MCB7389148.1"/>
    </source>
</evidence>
<feature type="domain" description="Fibronectin type-III" evidence="1">
    <location>
        <begin position="107"/>
        <end position="194"/>
    </location>
</feature>
<dbReference type="PANTHER" id="PTHR46957">
    <property type="entry name" value="CYTOKINE RECEPTOR"/>
    <property type="match status" value="1"/>
</dbReference>
<dbReference type="InterPro" id="IPR013783">
    <property type="entry name" value="Ig-like_fold"/>
</dbReference>
<feature type="domain" description="Fibronectin type-III" evidence="1">
    <location>
        <begin position="17"/>
        <end position="104"/>
    </location>
</feature>
<comment type="caution">
    <text evidence="2">The sequence shown here is derived from an EMBL/GenBank/DDBJ whole genome shotgun (WGS) entry which is preliminary data.</text>
</comment>
<dbReference type="Gene3D" id="2.60.40.10">
    <property type="entry name" value="Immunoglobulins"/>
    <property type="match status" value="4"/>
</dbReference>
<dbReference type="Pfam" id="PF00041">
    <property type="entry name" value="fn3"/>
    <property type="match status" value="1"/>
</dbReference>
<dbReference type="InterPro" id="IPR036116">
    <property type="entry name" value="FN3_sf"/>
</dbReference>
<proteinExistence type="predicted"/>
<dbReference type="SMART" id="SM00060">
    <property type="entry name" value="FN3"/>
    <property type="match status" value="4"/>
</dbReference>
<dbReference type="CDD" id="cd00063">
    <property type="entry name" value="FN3"/>
    <property type="match status" value="4"/>
</dbReference>
<dbReference type="SUPFAM" id="SSF49265">
    <property type="entry name" value="Fibronectin type III"/>
    <property type="match status" value="2"/>
</dbReference>